<dbReference type="AlphaFoldDB" id="A0AAX4HJI8"/>
<evidence type="ECO:0008006" key="3">
    <source>
        <dbReference type="Google" id="ProtNLM"/>
    </source>
</evidence>
<protein>
    <recommendedName>
        <fullName evidence="3">Cytochrome c domain-containing protein</fullName>
    </recommendedName>
</protein>
<accession>A0AAX4HJI8</accession>
<sequence>MNFNIFKLAVIFLLGTILAVYTNCGKPGELMFESGYHSSGSEASYESFQKSVYSITRSNCISCHSTIQPMHASDDYREAHDILVSQKKVNFENISASRIVAKLRGENHNCWSDCEANAQAMERAIESWKAARDVSGEVDNEGPSDLAIYTSETDTLEMEFVDAGNAPSSNTVKINVEAAMRQAPMVLVNSGDGPYLTVENNLNNTLANNDQNAGLAFMNFKVPTSGAYRIWGLVQGPTDQDNSFFMTVRDTKRPTSVLLSTRNVEFPAGSRFEWRQLNVSMNLVAGTEYTLELRQREDGARAQAFVVTSDPAFNGQEVNDFFGITLSFDLSPRIPNGSFKIDIVDYDLYSYKLTKPRIVAPSNVKVKNIKLFINGAYSPQHSAYTLVNKITSASDNLLSKYAMIVIKDKGLSGDRFKFSFEEIYPTDATGTTTGGTGGGTETQTSLMAYQGTVYPISRSSAYSCVGCHMSTSPRHASDNAQTAHDATLGVVDFNTPSNSRIVRKMRTERHNCGANCDSIATQYENAIIEWRNRLE</sequence>
<organism evidence="1 2">
    <name type="scientific">Peredibacter starrii</name>
    <dbReference type="NCBI Taxonomy" id="28202"/>
    <lineage>
        <taxon>Bacteria</taxon>
        <taxon>Pseudomonadati</taxon>
        <taxon>Bdellovibrionota</taxon>
        <taxon>Bacteriovoracia</taxon>
        <taxon>Bacteriovoracales</taxon>
        <taxon>Bacteriovoracaceae</taxon>
        <taxon>Peredibacter</taxon>
    </lineage>
</organism>
<dbReference type="Gene3D" id="2.60.120.260">
    <property type="entry name" value="Galactose-binding domain-like"/>
    <property type="match status" value="1"/>
</dbReference>
<dbReference type="KEGG" id="psti:SOO65_11825"/>
<proteinExistence type="predicted"/>
<keyword evidence="2" id="KW-1185">Reference proteome</keyword>
<gene>
    <name evidence="1" type="ORF">SOO65_11825</name>
</gene>
<evidence type="ECO:0000313" key="2">
    <source>
        <dbReference type="Proteomes" id="UP001324634"/>
    </source>
</evidence>
<name>A0AAX4HJI8_9BACT</name>
<dbReference type="RefSeq" id="WP_321389967.1">
    <property type="nucleotide sequence ID" value="NZ_CP139487.1"/>
</dbReference>
<dbReference type="EMBL" id="CP139487">
    <property type="protein sequence ID" value="WPU63375.1"/>
    <property type="molecule type" value="Genomic_DNA"/>
</dbReference>
<dbReference type="Proteomes" id="UP001324634">
    <property type="component" value="Chromosome"/>
</dbReference>
<reference evidence="1 2" key="1">
    <citation type="submission" date="2023-11" db="EMBL/GenBank/DDBJ databases">
        <title>Peredibacter starrii A3.12.</title>
        <authorList>
            <person name="Mitchell R.J."/>
        </authorList>
    </citation>
    <scope>NUCLEOTIDE SEQUENCE [LARGE SCALE GENOMIC DNA]</scope>
    <source>
        <strain evidence="1 2">A3.12</strain>
    </source>
</reference>
<evidence type="ECO:0000313" key="1">
    <source>
        <dbReference type="EMBL" id="WPU63375.1"/>
    </source>
</evidence>